<dbReference type="InterPro" id="IPR036097">
    <property type="entry name" value="HisK_dim/P_sf"/>
</dbReference>
<gene>
    <name evidence="10" type="ORF">N6H18_01275</name>
</gene>
<evidence type="ECO:0000256" key="2">
    <source>
        <dbReference type="ARBA" id="ARBA00012438"/>
    </source>
</evidence>
<evidence type="ECO:0000259" key="7">
    <source>
        <dbReference type="PROSITE" id="PS50109"/>
    </source>
</evidence>
<dbReference type="PRINTS" id="PR00344">
    <property type="entry name" value="BCTRLSENSOR"/>
</dbReference>
<evidence type="ECO:0000259" key="8">
    <source>
        <dbReference type="PROSITE" id="PS50112"/>
    </source>
</evidence>
<dbReference type="EMBL" id="CP106679">
    <property type="protein sequence ID" value="UXP32601.1"/>
    <property type="molecule type" value="Genomic_DNA"/>
</dbReference>
<evidence type="ECO:0000256" key="5">
    <source>
        <dbReference type="ARBA" id="ARBA00022777"/>
    </source>
</evidence>
<feature type="domain" description="PAS" evidence="8">
    <location>
        <begin position="178"/>
        <end position="234"/>
    </location>
</feature>
<keyword evidence="6" id="KW-0812">Transmembrane</keyword>
<dbReference type="SUPFAM" id="SSF47384">
    <property type="entry name" value="Homodimeric domain of signal transducing histidine kinase"/>
    <property type="match status" value="1"/>
</dbReference>
<dbReference type="InterPro" id="IPR001610">
    <property type="entry name" value="PAC"/>
</dbReference>
<dbReference type="PANTHER" id="PTHR43304:SF1">
    <property type="entry name" value="PAC DOMAIN-CONTAINING PROTEIN"/>
    <property type="match status" value="1"/>
</dbReference>
<evidence type="ECO:0000313" key="10">
    <source>
        <dbReference type="EMBL" id="UXP32601.1"/>
    </source>
</evidence>
<protein>
    <recommendedName>
        <fullName evidence="2">histidine kinase</fullName>
        <ecNumber evidence="2">2.7.13.3</ecNumber>
    </recommendedName>
</protein>
<reference evidence="10" key="1">
    <citation type="submission" date="2022-09" db="EMBL/GenBank/DDBJ databases">
        <title>Comparative genomics and taxonomic characterization of three novel marine species of genus Reichenbachiella exhibiting antioxidant and polysaccharide degradation activities.</title>
        <authorList>
            <person name="Muhammad N."/>
            <person name="Lee Y.-J."/>
            <person name="Ko J."/>
            <person name="Kim S.-G."/>
        </authorList>
    </citation>
    <scope>NUCLEOTIDE SEQUENCE</scope>
    <source>
        <strain evidence="10">BKB1-1</strain>
    </source>
</reference>
<keyword evidence="3" id="KW-0597">Phosphoprotein</keyword>
<dbReference type="EC" id="2.7.13.3" evidence="2"/>
<dbReference type="InterPro" id="IPR005467">
    <property type="entry name" value="His_kinase_dom"/>
</dbReference>
<dbReference type="PROSITE" id="PS50112">
    <property type="entry name" value="PAS"/>
    <property type="match status" value="1"/>
</dbReference>
<dbReference type="SUPFAM" id="SSF55874">
    <property type="entry name" value="ATPase domain of HSP90 chaperone/DNA topoisomerase II/histidine kinase"/>
    <property type="match status" value="1"/>
</dbReference>
<dbReference type="Proteomes" id="UP001065174">
    <property type="component" value="Chromosome"/>
</dbReference>
<evidence type="ECO:0000256" key="6">
    <source>
        <dbReference type="SAM" id="Phobius"/>
    </source>
</evidence>
<dbReference type="InterPro" id="IPR052162">
    <property type="entry name" value="Sensor_kinase/Photoreceptor"/>
</dbReference>
<evidence type="ECO:0000259" key="9">
    <source>
        <dbReference type="PROSITE" id="PS50113"/>
    </source>
</evidence>
<dbReference type="Pfam" id="PF08447">
    <property type="entry name" value="PAS_3"/>
    <property type="match status" value="1"/>
</dbReference>
<dbReference type="RefSeq" id="WP_262310036.1">
    <property type="nucleotide sequence ID" value="NZ_CP106679.1"/>
</dbReference>
<feature type="transmembrane region" description="Helical" evidence="6">
    <location>
        <begin position="6"/>
        <end position="23"/>
    </location>
</feature>
<accession>A0ABY6CQ22</accession>
<evidence type="ECO:0000313" key="11">
    <source>
        <dbReference type="Proteomes" id="UP001065174"/>
    </source>
</evidence>
<dbReference type="Gene3D" id="1.10.287.130">
    <property type="match status" value="1"/>
</dbReference>
<dbReference type="Pfam" id="PF00989">
    <property type="entry name" value="PAS"/>
    <property type="match status" value="1"/>
</dbReference>
<dbReference type="Pfam" id="PF00512">
    <property type="entry name" value="HisKA"/>
    <property type="match status" value="1"/>
</dbReference>
<evidence type="ECO:0000256" key="1">
    <source>
        <dbReference type="ARBA" id="ARBA00000085"/>
    </source>
</evidence>
<dbReference type="InterPro" id="IPR013767">
    <property type="entry name" value="PAS_fold"/>
</dbReference>
<dbReference type="CDD" id="cd00082">
    <property type="entry name" value="HisKA"/>
    <property type="match status" value="1"/>
</dbReference>
<dbReference type="Gene3D" id="3.30.450.20">
    <property type="entry name" value="PAS domain"/>
    <property type="match status" value="2"/>
</dbReference>
<dbReference type="InterPro" id="IPR004358">
    <property type="entry name" value="Sig_transdc_His_kin-like_C"/>
</dbReference>
<keyword evidence="11" id="KW-1185">Reference proteome</keyword>
<keyword evidence="5" id="KW-0418">Kinase</keyword>
<dbReference type="SMART" id="SM00091">
    <property type="entry name" value="PAS"/>
    <property type="match status" value="1"/>
</dbReference>
<dbReference type="Gene3D" id="2.10.70.100">
    <property type="match status" value="1"/>
</dbReference>
<keyword evidence="6" id="KW-0472">Membrane</keyword>
<comment type="catalytic activity">
    <reaction evidence="1">
        <text>ATP + protein L-histidine = ADP + protein N-phospho-L-histidine.</text>
        <dbReference type="EC" id="2.7.13.3"/>
    </reaction>
</comment>
<dbReference type="InterPro" id="IPR000700">
    <property type="entry name" value="PAS-assoc_C"/>
</dbReference>
<evidence type="ECO:0000256" key="3">
    <source>
        <dbReference type="ARBA" id="ARBA00022553"/>
    </source>
</evidence>
<evidence type="ECO:0000256" key="4">
    <source>
        <dbReference type="ARBA" id="ARBA00022679"/>
    </source>
</evidence>
<dbReference type="PROSITE" id="PS50109">
    <property type="entry name" value="HIS_KIN"/>
    <property type="match status" value="1"/>
</dbReference>
<dbReference type="SUPFAM" id="SSF55785">
    <property type="entry name" value="PYP-like sensor domain (PAS domain)"/>
    <property type="match status" value="2"/>
</dbReference>
<sequence length="528" mass="60859">MDLYGIVGSLISFGLVGVAAIIFQKSKRDQAIEKAQPSVVSGHENTSYEHLKLLLDQAQKEAKLGTWNWDLLSDTLTWSDEIYHIFEFSKLNKPSISQIQKIIHEEDLEEYNHSISEIMLGKYPRRIQYRIRNQNNHIKHISEKREIIRDENGLPIRVLGTTQDISKQTQTTDYLFKTKSNYRLLTQTLPVGIYRSNKKGDILFVNKKMVEMFGFSSEEEMMQSQCQDFYHNQEYRSNLIDQLENDGMILDYKITFRRKDGSLFVGTENAQIEGDELHGVIQDVTERTTIEEEKNELISTLQRQNEDMERFAHIISHNLRCPLVNLVGLTQIMDRSTLSPDNNEIVDLMVLSTNNLDMIIKDLNKTVSIRGKKHEHYETVNLTKSLEQVKLELRESIIDHGATILSNISITDEILSIPSFINNILYQILDNAIKFHDPNRDPKVMITYTSTDKTAEFVIEDNGIGIDMSTSKDRLFKLYEKFYPKITGRGVGLYMTYNHINALKGSIHVDSQLGVGTRIHISLPKDNH</sequence>
<feature type="domain" description="Histidine kinase" evidence="7">
    <location>
        <begin position="314"/>
        <end position="527"/>
    </location>
</feature>
<dbReference type="SMART" id="SM00086">
    <property type="entry name" value="PAC"/>
    <property type="match status" value="2"/>
</dbReference>
<dbReference type="InterPro" id="IPR036890">
    <property type="entry name" value="HATPase_C_sf"/>
</dbReference>
<dbReference type="InterPro" id="IPR035965">
    <property type="entry name" value="PAS-like_dom_sf"/>
</dbReference>
<keyword evidence="6" id="KW-1133">Transmembrane helix</keyword>
<dbReference type="InterPro" id="IPR003661">
    <property type="entry name" value="HisK_dim/P_dom"/>
</dbReference>
<dbReference type="InterPro" id="IPR003594">
    <property type="entry name" value="HATPase_dom"/>
</dbReference>
<dbReference type="CDD" id="cd00130">
    <property type="entry name" value="PAS"/>
    <property type="match status" value="2"/>
</dbReference>
<dbReference type="Pfam" id="PF02518">
    <property type="entry name" value="HATPase_c"/>
    <property type="match status" value="1"/>
</dbReference>
<feature type="domain" description="PAC" evidence="9">
    <location>
        <begin position="125"/>
        <end position="177"/>
    </location>
</feature>
<dbReference type="PANTHER" id="PTHR43304">
    <property type="entry name" value="PHYTOCHROME-LIKE PROTEIN CPH1"/>
    <property type="match status" value="1"/>
</dbReference>
<dbReference type="NCBIfam" id="TIGR00229">
    <property type="entry name" value="sensory_box"/>
    <property type="match status" value="1"/>
</dbReference>
<name>A0ABY6CQ22_9BACT</name>
<organism evidence="10 11">
    <name type="scientific">Reichenbachiella agarivorans</name>
    <dbReference type="NCBI Taxonomy" id="2979464"/>
    <lineage>
        <taxon>Bacteria</taxon>
        <taxon>Pseudomonadati</taxon>
        <taxon>Bacteroidota</taxon>
        <taxon>Cytophagia</taxon>
        <taxon>Cytophagales</taxon>
        <taxon>Reichenbachiellaceae</taxon>
        <taxon>Reichenbachiella</taxon>
    </lineage>
</organism>
<proteinExistence type="predicted"/>
<keyword evidence="4" id="KW-0808">Transferase</keyword>
<dbReference type="PROSITE" id="PS50113">
    <property type="entry name" value="PAC"/>
    <property type="match status" value="1"/>
</dbReference>
<dbReference type="Gene3D" id="3.30.565.10">
    <property type="entry name" value="Histidine kinase-like ATPase, C-terminal domain"/>
    <property type="match status" value="1"/>
</dbReference>
<dbReference type="SMART" id="SM00387">
    <property type="entry name" value="HATPase_c"/>
    <property type="match status" value="1"/>
</dbReference>
<dbReference type="InterPro" id="IPR000014">
    <property type="entry name" value="PAS"/>
</dbReference>
<dbReference type="InterPro" id="IPR013655">
    <property type="entry name" value="PAS_fold_3"/>
</dbReference>